<protein>
    <submittedName>
        <fullName evidence="1">Uncharacterized protein</fullName>
    </submittedName>
</protein>
<sequence>GDQSMIADGVTRMKRESSLAFHKAVVDNMQMIGNKIYIYFPKTPSGCNWRAGSVNYNNSTGGGWASYGYDYNPGGGDLAEYEFKSVSSIPMDYVETIYISGALKCDWAVGMADNFQILHYVNDGRTRTVVSYFNGNEQESIINWQ</sequence>
<keyword evidence="2" id="KW-1185">Reference proteome</keyword>
<evidence type="ECO:0000313" key="2">
    <source>
        <dbReference type="Proteomes" id="UP001407405"/>
    </source>
</evidence>
<comment type="caution">
    <text evidence="1">The sequence shown here is derived from an EMBL/GenBank/DDBJ whole genome shotgun (WGS) entry which is preliminary data.</text>
</comment>
<dbReference type="RefSeq" id="WP_343186584.1">
    <property type="nucleotide sequence ID" value="NZ_JBCITM010000013.1"/>
</dbReference>
<organism evidence="1 2">
    <name type="scientific">Anoxynatronum sibiricum</name>
    <dbReference type="NCBI Taxonomy" id="210623"/>
    <lineage>
        <taxon>Bacteria</taxon>
        <taxon>Bacillati</taxon>
        <taxon>Bacillota</taxon>
        <taxon>Clostridia</taxon>
        <taxon>Eubacteriales</taxon>
        <taxon>Clostridiaceae</taxon>
        <taxon>Anoxynatronum</taxon>
    </lineage>
</organism>
<reference evidence="1 2" key="1">
    <citation type="submission" date="2024-04" db="EMBL/GenBank/DDBJ databases">
        <title>Genome sequencing and metabolic network reconstruction of aminoacids and betaine degradation by Anoxynatronum sibiricum.</title>
        <authorList>
            <person name="Detkova E.N."/>
            <person name="Boltjanskaja Y.V."/>
            <person name="Mardanov A.V."/>
            <person name="Kevbrin V."/>
        </authorList>
    </citation>
    <scope>NUCLEOTIDE SEQUENCE [LARGE SCALE GENOMIC DNA]</scope>
    <source>
        <strain evidence="1 2">Z-7981</strain>
    </source>
</reference>
<proteinExistence type="predicted"/>
<dbReference type="Proteomes" id="UP001407405">
    <property type="component" value="Unassembled WGS sequence"/>
</dbReference>
<name>A0ABU9VVT9_9CLOT</name>
<feature type="non-terminal residue" evidence="1">
    <location>
        <position position="1"/>
    </location>
</feature>
<dbReference type="EMBL" id="JBCITM010000013">
    <property type="protein sequence ID" value="MEN1761286.1"/>
    <property type="molecule type" value="Genomic_DNA"/>
</dbReference>
<accession>A0ABU9VVT9</accession>
<gene>
    <name evidence="1" type="ORF">AAIG11_12410</name>
</gene>
<evidence type="ECO:0000313" key="1">
    <source>
        <dbReference type="EMBL" id="MEN1761286.1"/>
    </source>
</evidence>